<keyword evidence="3" id="KW-0560">Oxidoreductase</keyword>
<comment type="similarity">
    <text evidence="1">Belongs to the short-chain dehydrogenases/reductases (SDR) family.</text>
</comment>
<proteinExistence type="inferred from homology"/>
<dbReference type="InterPro" id="IPR020904">
    <property type="entry name" value="Sc_DH/Rdtase_CS"/>
</dbReference>
<keyword evidence="2" id="KW-0521">NADP</keyword>
<organism evidence="4 5">
    <name type="scientific">Exophiala sideris</name>
    <dbReference type="NCBI Taxonomy" id="1016849"/>
    <lineage>
        <taxon>Eukaryota</taxon>
        <taxon>Fungi</taxon>
        <taxon>Dikarya</taxon>
        <taxon>Ascomycota</taxon>
        <taxon>Pezizomycotina</taxon>
        <taxon>Eurotiomycetes</taxon>
        <taxon>Chaetothyriomycetidae</taxon>
        <taxon>Chaetothyriales</taxon>
        <taxon>Herpotrichiellaceae</taxon>
        <taxon>Exophiala</taxon>
    </lineage>
</organism>
<evidence type="ECO:0000313" key="5">
    <source>
        <dbReference type="Proteomes" id="UP001345691"/>
    </source>
</evidence>
<protein>
    <recommendedName>
        <fullName evidence="6">SDR family oxidoreductase</fullName>
    </recommendedName>
</protein>
<name>A0ABR0IU50_9EURO</name>
<comment type="caution">
    <text evidence="4">The sequence shown here is derived from an EMBL/GenBank/DDBJ whole genome shotgun (WGS) entry which is preliminary data.</text>
</comment>
<evidence type="ECO:0008006" key="6">
    <source>
        <dbReference type="Google" id="ProtNLM"/>
    </source>
</evidence>
<dbReference type="Gene3D" id="3.40.50.720">
    <property type="entry name" value="NAD(P)-binding Rossmann-like Domain"/>
    <property type="match status" value="1"/>
</dbReference>
<reference evidence="4 5" key="1">
    <citation type="submission" date="2023-08" db="EMBL/GenBank/DDBJ databases">
        <title>Black Yeasts Isolated from many extreme environments.</title>
        <authorList>
            <person name="Coleine C."/>
            <person name="Stajich J.E."/>
            <person name="Selbmann L."/>
        </authorList>
    </citation>
    <scope>NUCLEOTIDE SEQUENCE [LARGE SCALE GENOMIC DNA]</scope>
    <source>
        <strain evidence="4 5">CCFEE 6328</strain>
    </source>
</reference>
<sequence>MSEFALVTGAASGIGRCCALELARHGHNLLLWDVNDAGLQEVEAELMTFKDPSKQVICTKVDVADGQAVKETVERLHQSSARIAKLVAAAGIVRMDSLENQQPELAKLIMQVNYEGVLSTLQAVYSDIVACKGSIVVIGSTESYMGGAPIHAYVASKHAVLGLCRSAAIELGPQGVRLNVVCPGTITTPMYQPELMGPEAMEMDRALQARTPLRRLGTPEEVAKVVRFFLSDDASYVTGASIVVDGGLTV</sequence>
<keyword evidence="5" id="KW-1185">Reference proteome</keyword>
<dbReference type="Pfam" id="PF13561">
    <property type="entry name" value="adh_short_C2"/>
    <property type="match status" value="1"/>
</dbReference>
<evidence type="ECO:0000256" key="2">
    <source>
        <dbReference type="ARBA" id="ARBA00022857"/>
    </source>
</evidence>
<dbReference type="PRINTS" id="PR00081">
    <property type="entry name" value="GDHRDH"/>
</dbReference>
<evidence type="ECO:0000313" key="4">
    <source>
        <dbReference type="EMBL" id="KAK5048115.1"/>
    </source>
</evidence>
<dbReference type="PROSITE" id="PS00061">
    <property type="entry name" value="ADH_SHORT"/>
    <property type="match status" value="1"/>
</dbReference>
<dbReference type="Proteomes" id="UP001345691">
    <property type="component" value="Unassembled WGS sequence"/>
</dbReference>
<dbReference type="PANTHER" id="PTHR42760">
    <property type="entry name" value="SHORT-CHAIN DEHYDROGENASES/REDUCTASES FAMILY MEMBER"/>
    <property type="match status" value="1"/>
</dbReference>
<dbReference type="EMBL" id="JAVRRF010000069">
    <property type="protein sequence ID" value="KAK5048115.1"/>
    <property type="molecule type" value="Genomic_DNA"/>
</dbReference>
<dbReference type="InterPro" id="IPR036291">
    <property type="entry name" value="NAD(P)-bd_dom_sf"/>
</dbReference>
<dbReference type="PANTHER" id="PTHR42760:SF83">
    <property type="entry name" value="(3R)-3-HYDROXYACYL-COA DEHYDROGENASE"/>
    <property type="match status" value="1"/>
</dbReference>
<evidence type="ECO:0000256" key="3">
    <source>
        <dbReference type="ARBA" id="ARBA00023002"/>
    </source>
</evidence>
<dbReference type="SUPFAM" id="SSF51735">
    <property type="entry name" value="NAD(P)-binding Rossmann-fold domains"/>
    <property type="match status" value="1"/>
</dbReference>
<evidence type="ECO:0000256" key="1">
    <source>
        <dbReference type="ARBA" id="ARBA00006484"/>
    </source>
</evidence>
<gene>
    <name evidence="4" type="ORF">LTR69_011448</name>
</gene>
<dbReference type="CDD" id="cd05233">
    <property type="entry name" value="SDR_c"/>
    <property type="match status" value="1"/>
</dbReference>
<dbReference type="InterPro" id="IPR002347">
    <property type="entry name" value="SDR_fam"/>
</dbReference>
<accession>A0ABR0IU50</accession>